<dbReference type="Proteomes" id="UP000028045">
    <property type="component" value="Unassembled WGS sequence"/>
</dbReference>
<reference evidence="2 3" key="1">
    <citation type="journal article" date="2014" name="BMC Genomics">
        <title>Comparative genome sequencing reveals chemotype-specific gene clusters in the toxigenic black mold Stachybotrys.</title>
        <authorList>
            <person name="Semeiks J."/>
            <person name="Borek D."/>
            <person name="Otwinowski Z."/>
            <person name="Grishin N.V."/>
        </authorList>
    </citation>
    <scope>NUCLEOTIDE SEQUENCE [LARGE SCALE GENOMIC DNA]</scope>
    <source>
        <strain evidence="3">CBS 109288 / IBT 7711</strain>
    </source>
</reference>
<gene>
    <name evidence="2" type="ORF">S7711_09371</name>
</gene>
<sequence length="363" mass="39953">MDAPNDDCLEPRKQTQRLYIMAASDMSSNSYSLAPIAESWGTRFFTSQFTKIILPARDICLAGQTVVLTGGNQGLGLACAEWLCELRVSRLIMAVRTPSKGEAVAAELRARFPKVTIETWQVDMLSYDSIQAFVGKCQSLERLDIAILNAGATEQTFKLSPEAHEATFQVNYLSTVLLATLLLPLLKAKSPAGKPGRLTIVNSGTAYAASLPHIHTKPLIPTFDDPALFEPSERYWASKAIAHFWILKLVERVKSEDVIVNLVDPGLTKSTSLSRDYSVIGSLMFWILTTLLGRTTRVGASTYVDAAVVKGEESHGCFIMDGKIFPYATSVYGEDGRKVADQLWEETMAELRFAKANEILDSM</sequence>
<dbReference type="PANTHER" id="PTHR43157">
    <property type="entry name" value="PHOSPHATIDYLINOSITOL-GLYCAN BIOSYNTHESIS CLASS F PROTEIN-RELATED"/>
    <property type="match status" value="1"/>
</dbReference>
<dbReference type="OrthoDB" id="542013at2759"/>
<keyword evidence="3" id="KW-1185">Reference proteome</keyword>
<dbReference type="Gene3D" id="3.40.50.720">
    <property type="entry name" value="NAD(P)-binding Rossmann-like Domain"/>
    <property type="match status" value="1"/>
</dbReference>
<evidence type="ECO:0000256" key="1">
    <source>
        <dbReference type="ARBA" id="ARBA00023002"/>
    </source>
</evidence>
<evidence type="ECO:0000313" key="3">
    <source>
        <dbReference type="Proteomes" id="UP000028045"/>
    </source>
</evidence>
<dbReference type="HOGENOM" id="CLU_010194_44_4_1"/>
<dbReference type="InterPro" id="IPR002347">
    <property type="entry name" value="SDR_fam"/>
</dbReference>
<dbReference type="Pfam" id="PF00106">
    <property type="entry name" value="adh_short"/>
    <property type="match status" value="1"/>
</dbReference>
<accession>A0A084AUW5</accession>
<dbReference type="InterPro" id="IPR036291">
    <property type="entry name" value="NAD(P)-bd_dom_sf"/>
</dbReference>
<name>A0A084AUW5_STACB</name>
<dbReference type="PANTHER" id="PTHR43157:SF35">
    <property type="entry name" value="DEHYDROGENASE_REDUCTASE FAMILY PROTEIN, PUTATIVE-RELATED"/>
    <property type="match status" value="1"/>
</dbReference>
<evidence type="ECO:0000313" key="2">
    <source>
        <dbReference type="EMBL" id="KEY69094.1"/>
    </source>
</evidence>
<dbReference type="GO" id="GO:0016491">
    <property type="term" value="F:oxidoreductase activity"/>
    <property type="evidence" value="ECO:0007669"/>
    <property type="project" value="UniProtKB-KW"/>
</dbReference>
<keyword evidence="1" id="KW-0560">Oxidoreductase</keyword>
<organism evidence="2 3">
    <name type="scientific">Stachybotrys chartarum (strain CBS 109288 / IBT 7711)</name>
    <name type="common">Toxic black mold</name>
    <name type="synonym">Stilbospora chartarum</name>
    <dbReference type="NCBI Taxonomy" id="1280523"/>
    <lineage>
        <taxon>Eukaryota</taxon>
        <taxon>Fungi</taxon>
        <taxon>Dikarya</taxon>
        <taxon>Ascomycota</taxon>
        <taxon>Pezizomycotina</taxon>
        <taxon>Sordariomycetes</taxon>
        <taxon>Hypocreomycetidae</taxon>
        <taxon>Hypocreales</taxon>
        <taxon>Stachybotryaceae</taxon>
        <taxon>Stachybotrys</taxon>
    </lineage>
</organism>
<dbReference type="AlphaFoldDB" id="A0A084AUW5"/>
<protein>
    <submittedName>
        <fullName evidence="2">Uncharacterized protein</fullName>
    </submittedName>
</protein>
<dbReference type="PRINTS" id="PR00081">
    <property type="entry name" value="GDHRDH"/>
</dbReference>
<dbReference type="SUPFAM" id="SSF51735">
    <property type="entry name" value="NAD(P)-binding Rossmann-fold domains"/>
    <property type="match status" value="1"/>
</dbReference>
<proteinExistence type="predicted"/>
<dbReference type="EMBL" id="KL648548">
    <property type="protein sequence ID" value="KEY69094.1"/>
    <property type="molecule type" value="Genomic_DNA"/>
</dbReference>